<feature type="region of interest" description="Disordered" evidence="1">
    <location>
        <begin position="267"/>
        <end position="304"/>
    </location>
</feature>
<dbReference type="AlphaFoldDB" id="A0A2T5HXZ2"/>
<sequence>MAHLHRLIAFLCFLYPSLCFSEAAPVGAVDLAGWIKGADGTYSKAFTNADGTASRISLTSAPKGITTTSTALVQTSKGITAMDIVKTANVNTARLGSAMVGLAKKAGPVGMTLTAAALVCDLTTICKDLAGNWSITSNDSLPDYPSTTATVGYYYVAGINSSPYRYPSPEVACSSAASKDKFWGNGFTGSGSGTGPNACTVTKTSDGSTNVTSITYASGSCPEFYSSSGSSCALNGAIPRPPTDTDWDAKKDKLNDDRVTPHLIEANEPLPTDSVPTLTPGQKKQLGLDSVPTKDSSGNITGRQDTTTDIEAVDAGTSDNPGRVIIKETKTTINYDNSNTQISSTTSTSYTNQPEPQQPQGFTISFDTVPEATLPTYNVPNTFGSTSWGSGSCPPNIDVPISKMTLHIPTQPVCDTALMIQPFVLLLSTLIGIYIIAGVRGGNAT</sequence>
<evidence type="ECO:0000313" key="5">
    <source>
        <dbReference type="Proteomes" id="UP000244128"/>
    </source>
</evidence>
<dbReference type="Proteomes" id="UP000244128">
    <property type="component" value="Unassembled WGS sequence"/>
</dbReference>
<evidence type="ECO:0008006" key="6">
    <source>
        <dbReference type="Google" id="ProtNLM"/>
    </source>
</evidence>
<comment type="caution">
    <text evidence="4">The sequence shown here is derived from an EMBL/GenBank/DDBJ whole genome shotgun (WGS) entry which is preliminary data.</text>
</comment>
<feature type="signal peptide" evidence="3">
    <location>
        <begin position="1"/>
        <end position="23"/>
    </location>
</feature>
<protein>
    <recommendedName>
        <fullName evidence="6">TspB protein</fullName>
    </recommendedName>
</protein>
<accession>A0A2T5HXZ2</accession>
<evidence type="ECO:0000313" key="4">
    <source>
        <dbReference type="EMBL" id="PTQ76449.1"/>
    </source>
</evidence>
<feature type="chain" id="PRO_5015649159" description="TspB protein" evidence="3">
    <location>
        <begin position="24"/>
        <end position="445"/>
    </location>
</feature>
<evidence type="ECO:0000256" key="2">
    <source>
        <dbReference type="SAM" id="Phobius"/>
    </source>
</evidence>
<feature type="transmembrane region" description="Helical" evidence="2">
    <location>
        <begin position="418"/>
        <end position="439"/>
    </location>
</feature>
<name>A0A2T5HXZ2_9PROT</name>
<dbReference type="EMBL" id="QAOI01000017">
    <property type="protein sequence ID" value="PTQ76449.1"/>
    <property type="molecule type" value="Genomic_DNA"/>
</dbReference>
<dbReference type="NCBIfam" id="NF041109">
    <property type="entry name" value="VF_TspB_C_term"/>
    <property type="match status" value="1"/>
</dbReference>
<feature type="compositionally biased region" description="Polar residues" evidence="1">
    <location>
        <begin position="293"/>
        <end position="304"/>
    </location>
</feature>
<proteinExistence type="predicted"/>
<keyword evidence="2" id="KW-0812">Transmembrane</keyword>
<keyword evidence="2" id="KW-1133">Transmembrane helix</keyword>
<feature type="region of interest" description="Disordered" evidence="1">
    <location>
        <begin position="336"/>
        <end position="357"/>
    </location>
</feature>
<feature type="compositionally biased region" description="Low complexity" evidence="1">
    <location>
        <begin position="337"/>
        <end position="352"/>
    </location>
</feature>
<gene>
    <name evidence="4" type="ORF">C8R26_11742</name>
</gene>
<organism evidence="4 5">
    <name type="scientific">Nitrosomonas oligotropha</name>
    <dbReference type="NCBI Taxonomy" id="42354"/>
    <lineage>
        <taxon>Bacteria</taxon>
        <taxon>Pseudomonadati</taxon>
        <taxon>Pseudomonadota</taxon>
        <taxon>Betaproteobacteria</taxon>
        <taxon>Nitrosomonadales</taxon>
        <taxon>Nitrosomonadaceae</taxon>
        <taxon>Nitrosomonas</taxon>
    </lineage>
</organism>
<keyword evidence="3" id="KW-0732">Signal</keyword>
<evidence type="ECO:0000256" key="3">
    <source>
        <dbReference type="SAM" id="SignalP"/>
    </source>
</evidence>
<reference evidence="4 5" key="1">
    <citation type="submission" date="2018-04" db="EMBL/GenBank/DDBJ databases">
        <title>Active sludge and wastewater microbial communities from Klosterneuburg, Austria.</title>
        <authorList>
            <person name="Wagner M."/>
        </authorList>
    </citation>
    <scope>NUCLEOTIDE SEQUENCE [LARGE SCALE GENOMIC DNA]</scope>
    <source>
        <strain evidence="4 5">Nm49</strain>
    </source>
</reference>
<dbReference type="RefSeq" id="WP_107803707.1">
    <property type="nucleotide sequence ID" value="NZ_QAOI01000017.1"/>
</dbReference>
<evidence type="ECO:0000256" key="1">
    <source>
        <dbReference type="SAM" id="MobiDB-lite"/>
    </source>
</evidence>
<keyword evidence="2" id="KW-0472">Membrane</keyword>